<feature type="region of interest" description="Disordered" evidence="8">
    <location>
        <begin position="176"/>
        <end position="611"/>
    </location>
</feature>
<feature type="region of interest" description="Disordered" evidence="8">
    <location>
        <begin position="629"/>
        <end position="714"/>
    </location>
</feature>
<reference evidence="10" key="1">
    <citation type="submission" date="2022-12" db="EMBL/GenBank/DDBJ databases">
        <authorList>
            <person name="Brejova B."/>
        </authorList>
    </citation>
    <scope>NUCLEOTIDE SEQUENCE</scope>
</reference>
<feature type="compositionally biased region" description="Acidic residues" evidence="8">
    <location>
        <begin position="698"/>
        <end position="710"/>
    </location>
</feature>
<keyword evidence="4" id="KW-0653">Protein transport</keyword>
<comment type="subcellular location">
    <subcellularLocation>
        <location evidence="1">Nucleus</location>
        <location evidence="1">Nuclear pore complex</location>
    </subcellularLocation>
</comment>
<feature type="domain" description="RanBD1" evidence="9">
    <location>
        <begin position="712"/>
        <end position="845"/>
    </location>
</feature>
<keyword evidence="11" id="KW-1185">Reference proteome</keyword>
<feature type="compositionally biased region" description="Polar residues" evidence="8">
    <location>
        <begin position="637"/>
        <end position="653"/>
    </location>
</feature>
<dbReference type="EMBL" id="CANTUO010000005">
    <property type="protein sequence ID" value="CAI5759922.1"/>
    <property type="molecule type" value="Genomic_DNA"/>
</dbReference>
<keyword evidence="6" id="KW-0906">Nuclear pore complex</keyword>
<dbReference type="PROSITE" id="PS50196">
    <property type="entry name" value="RANBD1"/>
    <property type="match status" value="1"/>
</dbReference>
<dbReference type="Pfam" id="PF00638">
    <property type="entry name" value="Ran_BP1"/>
    <property type="match status" value="1"/>
</dbReference>
<evidence type="ECO:0000313" key="11">
    <source>
        <dbReference type="Proteomes" id="UP001152885"/>
    </source>
</evidence>
<evidence type="ECO:0000256" key="8">
    <source>
        <dbReference type="SAM" id="MobiDB-lite"/>
    </source>
</evidence>
<evidence type="ECO:0000256" key="5">
    <source>
        <dbReference type="ARBA" id="ARBA00023010"/>
    </source>
</evidence>
<evidence type="ECO:0000256" key="2">
    <source>
        <dbReference type="ARBA" id="ARBA00022448"/>
    </source>
</evidence>
<dbReference type="Proteomes" id="UP001152885">
    <property type="component" value="Unassembled WGS sequence"/>
</dbReference>
<dbReference type="Gene3D" id="2.30.29.30">
    <property type="entry name" value="Pleckstrin-homology domain (PH domain)/Phosphotyrosine-binding domain (PTB)"/>
    <property type="match status" value="1"/>
</dbReference>
<feature type="compositionally biased region" description="Polar residues" evidence="8">
    <location>
        <begin position="326"/>
        <end position="370"/>
    </location>
</feature>
<evidence type="ECO:0000256" key="6">
    <source>
        <dbReference type="ARBA" id="ARBA00023132"/>
    </source>
</evidence>
<dbReference type="SUPFAM" id="SSF50729">
    <property type="entry name" value="PH domain-like"/>
    <property type="match status" value="1"/>
</dbReference>
<dbReference type="SMART" id="SM00160">
    <property type="entry name" value="RanBD"/>
    <property type="match status" value="1"/>
</dbReference>
<dbReference type="InterPro" id="IPR053074">
    <property type="entry name" value="NPC_Nucleoporin"/>
</dbReference>
<evidence type="ECO:0000313" key="10">
    <source>
        <dbReference type="EMBL" id="CAI5759922.1"/>
    </source>
</evidence>
<dbReference type="InterPro" id="IPR015007">
    <property type="entry name" value="NUP2/50/61"/>
</dbReference>
<feature type="compositionally biased region" description="Low complexity" evidence="8">
    <location>
        <begin position="76"/>
        <end position="86"/>
    </location>
</feature>
<feature type="compositionally biased region" description="Polar residues" evidence="8">
    <location>
        <begin position="545"/>
        <end position="593"/>
    </location>
</feature>
<dbReference type="GO" id="GO:0015031">
    <property type="term" value="P:protein transport"/>
    <property type="evidence" value="ECO:0007669"/>
    <property type="project" value="UniProtKB-KW"/>
</dbReference>
<accession>A0A9W4TZ98</accession>
<feature type="compositionally biased region" description="Basic and acidic residues" evidence="8">
    <location>
        <begin position="10"/>
        <end position="22"/>
    </location>
</feature>
<dbReference type="PANTHER" id="PTHR38697">
    <property type="entry name" value="NUCLEAR PORE COMPLEX PROTEIN SIMILAR TO S. CEREVISIAE NUP2 (EUROFUNG)"/>
    <property type="match status" value="1"/>
</dbReference>
<keyword evidence="3" id="KW-0509">mRNA transport</keyword>
<gene>
    <name evidence="10" type="ORF">CANVERA_P4434</name>
</gene>
<dbReference type="InterPro" id="IPR000156">
    <property type="entry name" value="Ran_bind_dom"/>
</dbReference>
<proteinExistence type="predicted"/>
<protein>
    <recommendedName>
        <fullName evidence="9">RanBD1 domain-containing protein</fullName>
    </recommendedName>
</protein>
<feature type="compositionally biased region" description="Polar residues" evidence="8">
    <location>
        <begin position="377"/>
        <end position="425"/>
    </location>
</feature>
<name>A0A9W4TZ98_9ASCO</name>
<feature type="compositionally biased region" description="Polar residues" evidence="8">
    <location>
        <begin position="255"/>
        <end position="270"/>
    </location>
</feature>
<feature type="compositionally biased region" description="Polar residues" evidence="8">
    <location>
        <begin position="514"/>
        <end position="524"/>
    </location>
</feature>
<dbReference type="GO" id="GO:0051028">
    <property type="term" value="P:mRNA transport"/>
    <property type="evidence" value="ECO:0007669"/>
    <property type="project" value="UniProtKB-KW"/>
</dbReference>
<comment type="caution">
    <text evidence="10">The sequence shown here is derived from an EMBL/GenBank/DDBJ whole genome shotgun (WGS) entry which is preliminary data.</text>
</comment>
<feature type="compositionally biased region" description="Polar residues" evidence="8">
    <location>
        <begin position="455"/>
        <end position="469"/>
    </location>
</feature>
<evidence type="ECO:0000256" key="1">
    <source>
        <dbReference type="ARBA" id="ARBA00004567"/>
    </source>
</evidence>
<feature type="compositionally biased region" description="Low complexity" evidence="8">
    <location>
        <begin position="654"/>
        <end position="685"/>
    </location>
</feature>
<keyword evidence="5" id="KW-0811">Translocation</keyword>
<feature type="compositionally biased region" description="Polar residues" evidence="8">
    <location>
        <begin position="31"/>
        <end position="41"/>
    </location>
</feature>
<keyword evidence="2" id="KW-0813">Transport</keyword>
<dbReference type="InterPro" id="IPR011993">
    <property type="entry name" value="PH-like_dom_sf"/>
</dbReference>
<evidence type="ECO:0000256" key="4">
    <source>
        <dbReference type="ARBA" id="ARBA00022927"/>
    </source>
</evidence>
<feature type="region of interest" description="Disordered" evidence="8">
    <location>
        <begin position="1"/>
        <end position="91"/>
    </location>
</feature>
<keyword evidence="7" id="KW-0539">Nucleus</keyword>
<sequence length="845" mass="92293">MGKRVATDQITKDDFESNRFYDNDDDEDQHQQPSKASSEVISSRKIIKPRGKLLNKSSPVNTNINNNGFKGLFSNSQPSQSQSPPQTSIKANEETNHKVRALNENFIDSINKLNQPNSIVDFTSIAEKYIHYYKQIHSDSKADVKPFTFNSNQNQDQVPRASAFSFTPISQDTISKPTVSAPAPASTQFSFNPSTTSSSSNFTFNTNKTASNASTNPILKQQEVRKAEKVENISSDSESEDEAMQNKKEIKIQGPQFTLNSNPTVKSSPFTFDPKKLAKKNAPDSDESEDEIEIKGPQFTFNKPIKDKIFKFSSQPQNSEEKKVDSNSTVFNFGKPTSENKPTSSKSFGSTSTDNTKAENQPQSETNSSKPFAFGLNSVTNQDSSTNKPISFGNSATIKQNEATNSKTFTFGSNTSTKPADSTASKPFAFGSKNTPAKPEESIPITLTKKDEHPTTTSTKPFSFGSSNTKQEESTTTTTTKPFTFGGSNTNDKLGFNFGTTSTTKETEVAKPSFNFNPKPTTDNIAKPFGEFNNTQSEDKPKSNPFGSTDKPTFSFNKPSTDSTNKPSPSFSFTNNPETKSNEGQQATSSLFGNTAKPAFNFGSSTEKKEEATNNAGFKFGFSSNNTSSGFQFGSKPATSFGTNLNGTPTLFGSSSSTTTSSTTDKPTFNFSSNNNNNAFGASTNPFGGKPDEKKVEDADDDKVPEEETGGDFAPVASLSNEKVSSETGEENEDLQFTVRAKLMEYNKENKEDPYKNKGVGELKILTNKSTGKSRILLRADGSFRVLLNTSISKSISYTKLGNANLITIPTIDPNDTTKLITYVIRVRNAKDGEEMLKKIDELKQ</sequence>
<dbReference type="OrthoDB" id="185618at2759"/>
<evidence type="ECO:0000256" key="3">
    <source>
        <dbReference type="ARBA" id="ARBA00022816"/>
    </source>
</evidence>
<dbReference type="CDD" id="cd13181">
    <property type="entry name" value="RanBD_NUP2"/>
    <property type="match status" value="1"/>
</dbReference>
<dbReference type="GO" id="GO:0005643">
    <property type="term" value="C:nuclear pore"/>
    <property type="evidence" value="ECO:0007669"/>
    <property type="project" value="UniProtKB-SubCell"/>
</dbReference>
<evidence type="ECO:0000256" key="7">
    <source>
        <dbReference type="ARBA" id="ARBA00023242"/>
    </source>
</evidence>
<dbReference type="Pfam" id="PF08911">
    <property type="entry name" value="NUP50"/>
    <property type="match status" value="1"/>
</dbReference>
<evidence type="ECO:0000259" key="9">
    <source>
        <dbReference type="PROSITE" id="PS50196"/>
    </source>
</evidence>
<organism evidence="10 11">
    <name type="scientific">Candida verbasci</name>
    <dbReference type="NCBI Taxonomy" id="1227364"/>
    <lineage>
        <taxon>Eukaryota</taxon>
        <taxon>Fungi</taxon>
        <taxon>Dikarya</taxon>
        <taxon>Ascomycota</taxon>
        <taxon>Saccharomycotina</taxon>
        <taxon>Pichiomycetes</taxon>
        <taxon>Debaryomycetaceae</taxon>
        <taxon>Candida/Lodderomyces clade</taxon>
        <taxon>Candida</taxon>
    </lineage>
</organism>
<dbReference type="PANTHER" id="PTHR38697:SF1">
    <property type="entry name" value="NUCLEAR PORE COMPLEX PROTEIN SIMILAR TO S. CEREVISIAE NUP2 (EUROFUNG)"/>
    <property type="match status" value="1"/>
</dbReference>
<dbReference type="AlphaFoldDB" id="A0A9W4TZ98"/>
<feature type="compositionally biased region" description="Polar residues" evidence="8">
    <location>
        <begin position="55"/>
        <end position="68"/>
    </location>
</feature>
<feature type="compositionally biased region" description="Basic and acidic residues" evidence="8">
    <location>
        <begin position="222"/>
        <end position="231"/>
    </location>
</feature>
<feature type="compositionally biased region" description="Low complexity" evidence="8">
    <location>
        <begin position="186"/>
        <end position="216"/>
    </location>
</feature>
<feature type="compositionally biased region" description="Polar residues" evidence="8">
    <location>
        <begin position="486"/>
        <end position="504"/>
    </location>
</feature>